<sequence>MRIVRTSERGPVDQRTTVTGQVWFEPVLPTTDDATIASVTFAPGARTFWHEHERGQILHVVTGRGLVCSDGGEPQIIRAGDIVWVPAGERHWHGAAPDSVMTHLAISLGVTRWAEEVA</sequence>
<evidence type="ECO:0000313" key="3">
    <source>
        <dbReference type="Proteomes" id="UP000294901"/>
    </source>
</evidence>
<dbReference type="EMBL" id="SNWR01000002">
    <property type="protein sequence ID" value="TDO31683.1"/>
    <property type="molecule type" value="Genomic_DNA"/>
</dbReference>
<protein>
    <submittedName>
        <fullName evidence="2">Quercetin dioxygenase-like cupin family protein</fullName>
    </submittedName>
</protein>
<dbReference type="OrthoDB" id="9802489at2"/>
<feature type="domain" description="Cupin type-2" evidence="1">
    <location>
        <begin position="39"/>
        <end position="102"/>
    </location>
</feature>
<gene>
    <name evidence="2" type="ORF">C8E87_7110</name>
</gene>
<dbReference type="InterPro" id="IPR014710">
    <property type="entry name" value="RmlC-like_jellyroll"/>
</dbReference>
<dbReference type="Proteomes" id="UP000294901">
    <property type="component" value="Unassembled WGS sequence"/>
</dbReference>
<dbReference type="InterPro" id="IPR011051">
    <property type="entry name" value="RmlC_Cupin_sf"/>
</dbReference>
<dbReference type="RefSeq" id="WP_133877751.1">
    <property type="nucleotide sequence ID" value="NZ_BOMD01000074.1"/>
</dbReference>
<dbReference type="CDD" id="cd02233">
    <property type="entry name" value="cupin_HNL-like"/>
    <property type="match status" value="1"/>
</dbReference>
<dbReference type="InterPro" id="IPR013096">
    <property type="entry name" value="Cupin_2"/>
</dbReference>
<evidence type="ECO:0000259" key="1">
    <source>
        <dbReference type="Pfam" id="PF07883"/>
    </source>
</evidence>
<keyword evidence="2" id="KW-0560">Oxidoreductase</keyword>
<dbReference type="Pfam" id="PF07883">
    <property type="entry name" value="Cupin_2"/>
    <property type="match status" value="1"/>
</dbReference>
<organism evidence="2 3">
    <name type="scientific">Paractinoplanes brasiliensis</name>
    <dbReference type="NCBI Taxonomy" id="52695"/>
    <lineage>
        <taxon>Bacteria</taxon>
        <taxon>Bacillati</taxon>
        <taxon>Actinomycetota</taxon>
        <taxon>Actinomycetes</taxon>
        <taxon>Micromonosporales</taxon>
        <taxon>Micromonosporaceae</taxon>
        <taxon>Paractinoplanes</taxon>
    </lineage>
</organism>
<dbReference type="SUPFAM" id="SSF51182">
    <property type="entry name" value="RmlC-like cupins"/>
    <property type="match status" value="1"/>
</dbReference>
<keyword evidence="3" id="KW-1185">Reference proteome</keyword>
<reference evidence="2 3" key="1">
    <citation type="submission" date="2019-03" db="EMBL/GenBank/DDBJ databases">
        <title>Sequencing the genomes of 1000 actinobacteria strains.</title>
        <authorList>
            <person name="Klenk H.-P."/>
        </authorList>
    </citation>
    <scope>NUCLEOTIDE SEQUENCE [LARGE SCALE GENOMIC DNA]</scope>
    <source>
        <strain evidence="2 3">DSM 43805</strain>
    </source>
</reference>
<dbReference type="GO" id="GO:0051213">
    <property type="term" value="F:dioxygenase activity"/>
    <property type="evidence" value="ECO:0007669"/>
    <property type="project" value="UniProtKB-KW"/>
</dbReference>
<proteinExistence type="predicted"/>
<name>A0A4R6J7Y4_9ACTN</name>
<comment type="caution">
    <text evidence="2">The sequence shown here is derived from an EMBL/GenBank/DDBJ whole genome shotgun (WGS) entry which is preliminary data.</text>
</comment>
<accession>A0A4R6J7Y4</accession>
<dbReference type="PANTHER" id="PTHR43698">
    <property type="entry name" value="RIBD C-TERMINAL DOMAIN CONTAINING PROTEIN"/>
    <property type="match status" value="1"/>
</dbReference>
<dbReference type="PANTHER" id="PTHR43698:SF1">
    <property type="entry name" value="BLL4564 PROTEIN"/>
    <property type="match status" value="1"/>
</dbReference>
<dbReference type="AlphaFoldDB" id="A0A4R6J7Y4"/>
<dbReference type="Gene3D" id="2.60.120.10">
    <property type="entry name" value="Jelly Rolls"/>
    <property type="match status" value="1"/>
</dbReference>
<dbReference type="InterPro" id="IPR047263">
    <property type="entry name" value="HNL-like_cupin"/>
</dbReference>
<evidence type="ECO:0000313" key="2">
    <source>
        <dbReference type="EMBL" id="TDO31683.1"/>
    </source>
</evidence>
<keyword evidence="2" id="KW-0223">Dioxygenase</keyword>